<accession>A0ABN2IHE6</accession>
<dbReference type="EMBL" id="BAAANY010000030">
    <property type="protein sequence ID" value="GAA1705087.1"/>
    <property type="molecule type" value="Genomic_DNA"/>
</dbReference>
<protein>
    <recommendedName>
        <fullName evidence="4">DUF3618 domain-containing protein</fullName>
    </recommendedName>
</protein>
<dbReference type="RefSeq" id="WP_163566965.1">
    <property type="nucleotide sequence ID" value="NZ_BAAANY010000030.1"/>
</dbReference>
<reference evidence="2 3" key="1">
    <citation type="journal article" date="2019" name="Int. J. Syst. Evol. Microbiol.">
        <title>The Global Catalogue of Microorganisms (GCM) 10K type strain sequencing project: providing services to taxonomists for standard genome sequencing and annotation.</title>
        <authorList>
            <consortium name="The Broad Institute Genomics Platform"/>
            <consortium name="The Broad Institute Genome Sequencing Center for Infectious Disease"/>
            <person name="Wu L."/>
            <person name="Ma J."/>
        </authorList>
    </citation>
    <scope>NUCLEOTIDE SEQUENCE [LARGE SCALE GENOMIC DNA]</scope>
    <source>
        <strain evidence="2 3">JCM 14718</strain>
    </source>
</reference>
<evidence type="ECO:0000313" key="3">
    <source>
        <dbReference type="Proteomes" id="UP001500618"/>
    </source>
</evidence>
<keyword evidence="1" id="KW-0812">Transmembrane</keyword>
<gene>
    <name evidence="2" type="ORF">GCM10009765_62840</name>
</gene>
<feature type="transmembrane region" description="Helical" evidence="1">
    <location>
        <begin position="71"/>
        <end position="89"/>
    </location>
</feature>
<evidence type="ECO:0000313" key="2">
    <source>
        <dbReference type="EMBL" id="GAA1705087.1"/>
    </source>
</evidence>
<keyword evidence="3" id="KW-1185">Reference proteome</keyword>
<keyword evidence="1" id="KW-0472">Membrane</keyword>
<dbReference type="InterPro" id="IPR022062">
    <property type="entry name" value="DUF3618"/>
</dbReference>
<comment type="caution">
    <text evidence="2">The sequence shown here is derived from an EMBL/GenBank/DDBJ whole genome shotgun (WGS) entry which is preliminary data.</text>
</comment>
<keyword evidence="1" id="KW-1133">Transmembrane helix</keyword>
<organism evidence="2 3">
    <name type="scientific">Fodinicola feengrottensis</name>
    <dbReference type="NCBI Taxonomy" id="435914"/>
    <lineage>
        <taxon>Bacteria</taxon>
        <taxon>Bacillati</taxon>
        <taxon>Actinomycetota</taxon>
        <taxon>Actinomycetes</taxon>
        <taxon>Mycobacteriales</taxon>
        <taxon>Fodinicola</taxon>
    </lineage>
</organism>
<evidence type="ECO:0008006" key="4">
    <source>
        <dbReference type="Google" id="ProtNLM"/>
    </source>
</evidence>
<evidence type="ECO:0000256" key="1">
    <source>
        <dbReference type="SAM" id="Phobius"/>
    </source>
</evidence>
<proteinExistence type="predicted"/>
<dbReference type="Proteomes" id="UP001500618">
    <property type="component" value="Unassembled WGS sequence"/>
</dbReference>
<sequence>MTAEQVKPAPTATDAQKPVELTEAELHADIARLRVELGGTVDQLAGRLDVRKQAEEKIAQGRAALIQKAPVIGAAIGIGLLAIGVLVVLRGRKKKS</sequence>
<dbReference type="Pfam" id="PF12277">
    <property type="entry name" value="DUF3618"/>
    <property type="match status" value="1"/>
</dbReference>
<name>A0ABN2IHE6_9ACTN</name>